<feature type="region of interest" description="Disordered" evidence="1">
    <location>
        <begin position="74"/>
        <end position="96"/>
    </location>
</feature>
<keyword evidence="5" id="KW-1185">Reference proteome</keyword>
<dbReference type="PROSITE" id="PS51257">
    <property type="entry name" value="PROKAR_LIPOPROTEIN"/>
    <property type="match status" value="1"/>
</dbReference>
<sequence>MKRRMSVWPIAMLFSGCVLAAHTDSLPEDVRSFLDNADTCQHLSGEWDSSLPEERRREIERDVDQYCGAAQRRQPELQKKYKGDKAVEEKLSEYQF</sequence>
<dbReference type="Proteomes" id="UP000335415">
    <property type="component" value="Unassembled WGS sequence"/>
</dbReference>
<evidence type="ECO:0000313" key="5">
    <source>
        <dbReference type="Proteomes" id="UP000335415"/>
    </source>
</evidence>
<proteinExistence type="predicted"/>
<feature type="signal peptide" evidence="2">
    <location>
        <begin position="1"/>
        <end position="20"/>
    </location>
</feature>
<gene>
    <name evidence="3" type="ORF">FJU30_00775</name>
    <name evidence="4" type="ORF">FJU30_03990</name>
</gene>
<dbReference type="EMBL" id="VYKJ01000001">
    <property type="protein sequence ID" value="KAA9003286.1"/>
    <property type="molecule type" value="Genomic_DNA"/>
</dbReference>
<feature type="chain" id="PRO_5036370616" evidence="2">
    <location>
        <begin position="21"/>
        <end position="96"/>
    </location>
</feature>
<evidence type="ECO:0000313" key="4">
    <source>
        <dbReference type="EMBL" id="KAA9003332.1"/>
    </source>
</evidence>
<organism evidence="3 5">
    <name type="scientific">Affinibrenneria salicis</name>
    <dbReference type="NCBI Taxonomy" id="2590031"/>
    <lineage>
        <taxon>Bacteria</taxon>
        <taxon>Pseudomonadati</taxon>
        <taxon>Pseudomonadota</taxon>
        <taxon>Gammaproteobacteria</taxon>
        <taxon>Enterobacterales</taxon>
        <taxon>Pectobacteriaceae</taxon>
        <taxon>Affinibrenneria</taxon>
    </lineage>
</organism>
<accession>A0A5J5G7S6</accession>
<dbReference type="EMBL" id="VYKJ01000001">
    <property type="protein sequence ID" value="KAA9003332.1"/>
    <property type="molecule type" value="Genomic_DNA"/>
</dbReference>
<protein>
    <submittedName>
        <fullName evidence="3">Uncharacterized protein</fullName>
    </submittedName>
</protein>
<evidence type="ECO:0000256" key="2">
    <source>
        <dbReference type="SAM" id="SignalP"/>
    </source>
</evidence>
<dbReference type="AlphaFoldDB" id="A0A5J5G7S6"/>
<keyword evidence="2" id="KW-0732">Signal</keyword>
<comment type="caution">
    <text evidence="3">The sequence shown here is derived from an EMBL/GenBank/DDBJ whole genome shotgun (WGS) entry which is preliminary data.</text>
</comment>
<evidence type="ECO:0000256" key="1">
    <source>
        <dbReference type="SAM" id="MobiDB-lite"/>
    </source>
</evidence>
<name>A0A5J5G7S6_9GAMM</name>
<evidence type="ECO:0000313" key="3">
    <source>
        <dbReference type="EMBL" id="KAA9003286.1"/>
    </source>
</evidence>
<dbReference type="OrthoDB" id="7284504at2"/>
<reference evidence="3 5" key="1">
    <citation type="submission" date="2019-09" db="EMBL/GenBank/DDBJ databases">
        <authorList>
            <person name="Li Y."/>
        </authorList>
    </citation>
    <scope>NUCLEOTIDE SEQUENCE [LARGE SCALE GENOMIC DNA]</scope>
    <source>
        <strain evidence="3 5">L3-3HA</strain>
    </source>
</reference>